<feature type="non-terminal residue" evidence="2">
    <location>
        <position position="1"/>
    </location>
</feature>
<dbReference type="AlphaFoldDB" id="T1AKK0"/>
<comment type="caution">
    <text evidence="2">The sequence shown here is derived from an EMBL/GenBank/DDBJ whole genome shotgun (WGS) entry which is preliminary data.</text>
</comment>
<name>T1AKK0_9ZZZZ</name>
<organism evidence="2">
    <name type="scientific">mine drainage metagenome</name>
    <dbReference type="NCBI Taxonomy" id="410659"/>
    <lineage>
        <taxon>unclassified sequences</taxon>
        <taxon>metagenomes</taxon>
        <taxon>ecological metagenomes</taxon>
    </lineage>
</organism>
<dbReference type="Gene3D" id="2.60.260.20">
    <property type="entry name" value="Urease metallochaperone UreE, N-terminal domain"/>
    <property type="match status" value="1"/>
</dbReference>
<feature type="compositionally biased region" description="Low complexity" evidence="1">
    <location>
        <begin position="62"/>
        <end position="73"/>
    </location>
</feature>
<reference evidence="2" key="2">
    <citation type="journal article" date="2014" name="ISME J.">
        <title>Microbial stratification in low pH oxic and suboxic macroscopic growths along an acid mine drainage.</title>
        <authorList>
            <person name="Mendez-Garcia C."/>
            <person name="Mesa V."/>
            <person name="Sprenger R.R."/>
            <person name="Richter M."/>
            <person name="Diez M.S."/>
            <person name="Solano J."/>
            <person name="Bargiela R."/>
            <person name="Golyshina O.V."/>
            <person name="Manteca A."/>
            <person name="Ramos J.L."/>
            <person name="Gallego J.R."/>
            <person name="Llorente I."/>
            <person name="Martins Dos Santos V.A."/>
            <person name="Jensen O.N."/>
            <person name="Pelaez A.I."/>
            <person name="Sanchez J."/>
            <person name="Ferrer M."/>
        </authorList>
    </citation>
    <scope>NUCLEOTIDE SEQUENCE</scope>
</reference>
<reference evidence="2" key="1">
    <citation type="submission" date="2013-08" db="EMBL/GenBank/DDBJ databases">
        <authorList>
            <person name="Mendez C."/>
            <person name="Richter M."/>
            <person name="Ferrer M."/>
            <person name="Sanchez J."/>
        </authorList>
    </citation>
    <scope>NUCLEOTIDE SEQUENCE</scope>
</reference>
<dbReference type="SUPFAM" id="SSF49493">
    <property type="entry name" value="HSP40/DnaJ peptide-binding domain"/>
    <property type="match status" value="1"/>
</dbReference>
<dbReference type="InterPro" id="IPR008971">
    <property type="entry name" value="HSP40/DnaJ_pept-bd"/>
</dbReference>
<gene>
    <name evidence="2" type="ORF">B2A_10292</name>
</gene>
<dbReference type="GO" id="GO:0006457">
    <property type="term" value="P:protein folding"/>
    <property type="evidence" value="ECO:0007669"/>
    <property type="project" value="InterPro"/>
</dbReference>
<dbReference type="GO" id="GO:0051082">
    <property type="term" value="F:unfolded protein binding"/>
    <property type="evidence" value="ECO:0007669"/>
    <property type="project" value="InterPro"/>
</dbReference>
<feature type="region of interest" description="Disordered" evidence="1">
    <location>
        <begin position="53"/>
        <end position="73"/>
    </location>
</feature>
<sequence>AIHMRGRGVRSVRSGRAGDLICRIVVETPVQLTREQRELLEQFDASMCAMTMPRGTRRARIRSSMASSRSGRG</sequence>
<proteinExistence type="predicted"/>
<accession>T1AKK0</accession>
<evidence type="ECO:0000256" key="1">
    <source>
        <dbReference type="SAM" id="MobiDB-lite"/>
    </source>
</evidence>
<dbReference type="EMBL" id="AUZZ01007419">
    <property type="protein sequence ID" value="EQD42555.1"/>
    <property type="molecule type" value="Genomic_DNA"/>
</dbReference>
<protein>
    <submittedName>
        <fullName evidence="2">Protein containing Chaperone DnaJ</fullName>
    </submittedName>
</protein>
<evidence type="ECO:0000313" key="2">
    <source>
        <dbReference type="EMBL" id="EQD42555.1"/>
    </source>
</evidence>